<name>A0A8J8FEX5_9BACT</name>
<evidence type="ECO:0000256" key="4">
    <source>
        <dbReference type="ARBA" id="ARBA00023002"/>
    </source>
</evidence>
<dbReference type="EMBL" id="WHPF01000011">
    <property type="protein sequence ID" value="NNV56861.1"/>
    <property type="molecule type" value="Genomic_DNA"/>
</dbReference>
<dbReference type="Gene3D" id="3.50.50.60">
    <property type="entry name" value="FAD/NAD(P)-binding domain"/>
    <property type="match status" value="2"/>
</dbReference>
<keyword evidence="4 5" id="KW-0560">Oxidoreductase</keyword>
<dbReference type="RefSeq" id="WP_171608803.1">
    <property type="nucleotide sequence ID" value="NZ_WHPF01000011.1"/>
</dbReference>
<dbReference type="SUPFAM" id="SSF51905">
    <property type="entry name" value="FAD/NAD(P)-binding domain"/>
    <property type="match status" value="1"/>
</dbReference>
<dbReference type="GO" id="GO:0016117">
    <property type="term" value="P:carotenoid biosynthetic process"/>
    <property type="evidence" value="ECO:0007669"/>
    <property type="project" value="UniProtKB-KW"/>
</dbReference>
<dbReference type="PROSITE" id="PS51257">
    <property type="entry name" value="PROKAR_LIPOPROTEIN"/>
    <property type="match status" value="1"/>
</dbReference>
<dbReference type="InterPro" id="IPR002937">
    <property type="entry name" value="Amino_oxidase"/>
</dbReference>
<dbReference type="PANTHER" id="PTHR43734:SF1">
    <property type="entry name" value="PHYTOENE DESATURASE"/>
    <property type="match status" value="1"/>
</dbReference>
<evidence type="ECO:0000259" key="6">
    <source>
        <dbReference type="Pfam" id="PF01593"/>
    </source>
</evidence>
<gene>
    <name evidence="7" type="primary">crtI</name>
    <name evidence="7" type="ORF">GD597_15415</name>
</gene>
<evidence type="ECO:0000256" key="5">
    <source>
        <dbReference type="RuleBase" id="RU362075"/>
    </source>
</evidence>
<evidence type="ECO:0000256" key="2">
    <source>
        <dbReference type="ARBA" id="ARBA00006046"/>
    </source>
</evidence>
<dbReference type="Pfam" id="PF01593">
    <property type="entry name" value="Amino_oxidase"/>
    <property type="match status" value="1"/>
</dbReference>
<dbReference type="InterPro" id="IPR036188">
    <property type="entry name" value="FAD/NAD-bd_sf"/>
</dbReference>
<dbReference type="PRINTS" id="PR00419">
    <property type="entry name" value="ADXRDTASE"/>
</dbReference>
<dbReference type="AlphaFoldDB" id="A0A8J8FEX5"/>
<protein>
    <submittedName>
        <fullName evidence="7">Phytoene desaturase</fullName>
    </submittedName>
</protein>
<sequence>MPDKKVTIIGSGFAGLSAACFMAKAGWQVTVLEKHDIPGGRARQMKAAGFTFDMGPSWYWMPDVFEHFFNSFGKTVADYYTLLRLNPSYRVYWEDSFSDIPADYDNFRQLFEDIEPGSGQQLDKFLDEAAYKYKVGVQKLVFKPGQSLAEFLDWQLVTGVFRLDVFNSIKKHVSKHFTHPALQQLMEFPVLFLGALPEKTPALYSLMNYADIKGGTWYPAKGMYCIVEGMFSLAKELGVHFEFNQDVQQILIEKGKATGIITHNTNTQSTHQFEADVIIAGADYHHVETKLLPPAYRSYSDKYWDKRVMAPSCLIYYVGLNKKLKNILHHTLYFDTSFKVHGKEIYETKEWPVNPLFYVSATSVTDETAAPPGCENLFFLIPVATGLTDDSEELRERYFDMIVTRMEQRTGESIKDSIVYYKSYAQSNFIEDYNAFKGNAYGLANTLLQTAILKPSCRSKKVSNLFYTGQLTVPGPGVPPSLISGEVVAKEVVKAFG</sequence>
<comment type="similarity">
    <text evidence="2 5">Belongs to the carotenoid/retinoid oxidoreductase family.</text>
</comment>
<dbReference type="PANTHER" id="PTHR43734">
    <property type="entry name" value="PHYTOENE DESATURASE"/>
    <property type="match status" value="1"/>
</dbReference>
<reference evidence="7" key="1">
    <citation type="submission" date="2019-10" db="EMBL/GenBank/DDBJ databases">
        <title>Draft genome sequence of Panacibacter sp. KCS-6.</title>
        <authorList>
            <person name="Yim K.J."/>
        </authorList>
    </citation>
    <scope>NUCLEOTIDE SEQUENCE</scope>
    <source>
        <strain evidence="7">KCS-6</strain>
    </source>
</reference>
<proteinExistence type="inferred from homology"/>
<comment type="pathway">
    <text evidence="1 5">Carotenoid biosynthesis.</text>
</comment>
<comment type="caution">
    <text evidence="7">The sequence shown here is derived from an EMBL/GenBank/DDBJ whole genome shotgun (WGS) entry which is preliminary data.</text>
</comment>
<evidence type="ECO:0000313" key="8">
    <source>
        <dbReference type="Proteomes" id="UP000598971"/>
    </source>
</evidence>
<dbReference type="GO" id="GO:0016491">
    <property type="term" value="F:oxidoreductase activity"/>
    <property type="evidence" value="ECO:0007669"/>
    <property type="project" value="UniProtKB-KW"/>
</dbReference>
<dbReference type="NCBIfam" id="TIGR02734">
    <property type="entry name" value="crtI_fam"/>
    <property type="match status" value="1"/>
</dbReference>
<evidence type="ECO:0000256" key="3">
    <source>
        <dbReference type="ARBA" id="ARBA00022746"/>
    </source>
</evidence>
<feature type="domain" description="Amine oxidase" evidence="6">
    <location>
        <begin position="13"/>
        <end position="492"/>
    </location>
</feature>
<evidence type="ECO:0000313" key="7">
    <source>
        <dbReference type="EMBL" id="NNV56861.1"/>
    </source>
</evidence>
<accession>A0A8J8FEX5</accession>
<dbReference type="Proteomes" id="UP000598971">
    <property type="component" value="Unassembled WGS sequence"/>
</dbReference>
<dbReference type="InterPro" id="IPR014105">
    <property type="entry name" value="Carotenoid/retinoid_OxRdtase"/>
</dbReference>
<keyword evidence="8" id="KW-1185">Reference proteome</keyword>
<evidence type="ECO:0000256" key="1">
    <source>
        <dbReference type="ARBA" id="ARBA00004829"/>
    </source>
</evidence>
<keyword evidence="3 5" id="KW-0125">Carotenoid biosynthesis</keyword>
<organism evidence="7 8">
    <name type="scientific">Limnovirga soli</name>
    <dbReference type="NCBI Taxonomy" id="2656915"/>
    <lineage>
        <taxon>Bacteria</taxon>
        <taxon>Pseudomonadati</taxon>
        <taxon>Bacteroidota</taxon>
        <taxon>Chitinophagia</taxon>
        <taxon>Chitinophagales</taxon>
        <taxon>Chitinophagaceae</taxon>
        <taxon>Limnovirga</taxon>
    </lineage>
</organism>